<feature type="transmembrane region" description="Helical" evidence="8">
    <location>
        <begin position="169"/>
        <end position="190"/>
    </location>
</feature>
<evidence type="ECO:0000256" key="8">
    <source>
        <dbReference type="SAM" id="Phobius"/>
    </source>
</evidence>
<organism evidence="9 10">
    <name type="scientific">Halostreptopolyspora alba</name>
    <dbReference type="NCBI Taxonomy" id="2487137"/>
    <lineage>
        <taxon>Bacteria</taxon>
        <taxon>Bacillati</taxon>
        <taxon>Actinomycetota</taxon>
        <taxon>Actinomycetes</taxon>
        <taxon>Streptosporangiales</taxon>
        <taxon>Nocardiopsidaceae</taxon>
        <taxon>Halostreptopolyspora</taxon>
    </lineage>
</organism>
<comment type="caution">
    <text evidence="9">The sequence shown here is derived from an EMBL/GenBank/DDBJ whole genome shotgun (WGS) entry which is preliminary data.</text>
</comment>
<evidence type="ECO:0000313" key="9">
    <source>
        <dbReference type="EMBL" id="RNL86606.1"/>
    </source>
</evidence>
<dbReference type="EMBL" id="RJMB01000003">
    <property type="protein sequence ID" value="RNL86606.1"/>
    <property type="molecule type" value="Genomic_DNA"/>
</dbReference>
<proteinExistence type="inferred from homology"/>
<keyword evidence="10" id="KW-1185">Reference proteome</keyword>
<feature type="transmembrane region" description="Helical" evidence="8">
    <location>
        <begin position="257"/>
        <end position="279"/>
    </location>
</feature>
<feature type="transmembrane region" description="Helical" evidence="8">
    <location>
        <begin position="138"/>
        <end position="157"/>
    </location>
</feature>
<feature type="transmembrane region" description="Helical" evidence="8">
    <location>
        <begin position="29"/>
        <end position="50"/>
    </location>
</feature>
<keyword evidence="3" id="KW-0813">Transport</keyword>
<dbReference type="SUPFAM" id="SSF81345">
    <property type="entry name" value="ABC transporter involved in vitamin B12 uptake, BtuC"/>
    <property type="match status" value="2"/>
</dbReference>
<evidence type="ECO:0000256" key="4">
    <source>
        <dbReference type="ARBA" id="ARBA00022475"/>
    </source>
</evidence>
<comment type="subcellular location">
    <subcellularLocation>
        <location evidence="1">Cell membrane</location>
        <topology evidence="1">Multi-pass membrane protein</topology>
    </subcellularLocation>
</comment>
<feature type="transmembrane region" description="Helical" evidence="8">
    <location>
        <begin position="467"/>
        <end position="485"/>
    </location>
</feature>
<dbReference type="FunFam" id="1.10.3470.10:FF:000001">
    <property type="entry name" value="Vitamin B12 ABC transporter permease BtuC"/>
    <property type="match status" value="1"/>
</dbReference>
<keyword evidence="6 8" id="KW-1133">Transmembrane helix</keyword>
<keyword evidence="7 8" id="KW-0472">Membrane</keyword>
<dbReference type="InterPro" id="IPR037294">
    <property type="entry name" value="ABC_BtuC-like"/>
</dbReference>
<dbReference type="OrthoDB" id="9782305at2"/>
<protein>
    <submittedName>
        <fullName evidence="9">Iron ABC transporter permease</fullName>
    </submittedName>
</protein>
<gene>
    <name evidence="9" type="ORF">EFW17_05315</name>
</gene>
<dbReference type="RefSeq" id="WP_123200131.1">
    <property type="nucleotide sequence ID" value="NZ_RJMB01000003.1"/>
</dbReference>
<dbReference type="CDD" id="cd06550">
    <property type="entry name" value="TM_ABC_iron-siderophores_like"/>
    <property type="match status" value="2"/>
</dbReference>
<feature type="transmembrane region" description="Helical" evidence="8">
    <location>
        <begin position="566"/>
        <end position="585"/>
    </location>
</feature>
<feature type="transmembrane region" description="Helical" evidence="8">
    <location>
        <begin position="611"/>
        <end position="633"/>
    </location>
</feature>
<evidence type="ECO:0000256" key="1">
    <source>
        <dbReference type="ARBA" id="ARBA00004651"/>
    </source>
</evidence>
<feature type="transmembrane region" description="Helical" evidence="8">
    <location>
        <begin position="217"/>
        <end position="236"/>
    </location>
</feature>
<keyword evidence="5 8" id="KW-0812">Transmembrane</keyword>
<dbReference type="GO" id="GO:0005886">
    <property type="term" value="C:plasma membrane"/>
    <property type="evidence" value="ECO:0007669"/>
    <property type="project" value="UniProtKB-SubCell"/>
</dbReference>
<dbReference type="Proteomes" id="UP000269198">
    <property type="component" value="Unassembled WGS sequence"/>
</dbReference>
<accession>A0A3N0EFF6</accession>
<evidence type="ECO:0000256" key="7">
    <source>
        <dbReference type="ARBA" id="ARBA00023136"/>
    </source>
</evidence>
<feature type="transmembrane region" description="Helical" evidence="8">
    <location>
        <begin position="679"/>
        <end position="699"/>
    </location>
</feature>
<dbReference type="InterPro" id="IPR000522">
    <property type="entry name" value="ABC_transptr_permease_BtuC"/>
</dbReference>
<feature type="transmembrane region" description="Helical" evidence="8">
    <location>
        <begin position="327"/>
        <end position="345"/>
    </location>
</feature>
<name>A0A3N0EFF6_9ACTN</name>
<comment type="similarity">
    <text evidence="2">Belongs to the binding-protein-dependent transport system permease family. FecCD subfamily.</text>
</comment>
<dbReference type="PANTHER" id="PTHR30472:SF1">
    <property type="entry name" value="FE(3+) DICITRATE TRANSPORT SYSTEM PERMEASE PROTEIN FECC-RELATED"/>
    <property type="match status" value="1"/>
</dbReference>
<evidence type="ECO:0000256" key="2">
    <source>
        <dbReference type="ARBA" id="ARBA00007935"/>
    </source>
</evidence>
<dbReference type="Pfam" id="PF01032">
    <property type="entry name" value="FecCD"/>
    <property type="match status" value="2"/>
</dbReference>
<evidence type="ECO:0000256" key="3">
    <source>
        <dbReference type="ARBA" id="ARBA00022448"/>
    </source>
</evidence>
<feature type="transmembrane region" description="Helical" evidence="8">
    <location>
        <begin position="378"/>
        <end position="401"/>
    </location>
</feature>
<keyword evidence="4" id="KW-1003">Cell membrane</keyword>
<dbReference type="AlphaFoldDB" id="A0A3N0EFF6"/>
<dbReference type="PANTHER" id="PTHR30472">
    <property type="entry name" value="FERRIC ENTEROBACTIN TRANSPORT SYSTEM PERMEASE PROTEIN"/>
    <property type="match status" value="1"/>
</dbReference>
<feature type="transmembrane region" description="Helical" evidence="8">
    <location>
        <begin position="491"/>
        <end position="510"/>
    </location>
</feature>
<reference evidence="9 10" key="1">
    <citation type="submission" date="2018-11" db="EMBL/GenBank/DDBJ databases">
        <title>The genome draft of YIM 96095.</title>
        <authorList>
            <person name="Tang S.-K."/>
            <person name="Chunyu W.-X."/>
            <person name="Feng Y.-Z."/>
        </authorList>
    </citation>
    <scope>NUCLEOTIDE SEQUENCE [LARGE SCALE GENOMIC DNA]</scope>
    <source>
        <strain evidence="9 10">YIM 96095</strain>
    </source>
</reference>
<sequence length="707" mass="70832">MPDVSLATRGARAAAERDALRPLHSRMPLVLLGLTAALVLATCASLFVGAEQVAPSRVLSAVSGDGGREAEALVFGYRLPRTIIAIAVGAALGLAGALIQALTRNPLADPGILGVNAGATMFVAVAILVGMPATVGSLVWPALAGASFATVAVLLLASTGRGPATPVRMTLAGVALAAVFGGVTTTIRLFDPDTFERYRSWVAGSVAGRSLDDLAGVAPYLTIGLVLLPVLMRPLNAIALGDELATSLGVSARRTRVLTVVAVTLLVGAATALAGPIGFLGLMAPHVCRLLVGNDQLRVIPMSMLVAPVVLLASDIVARVAVPLREVPVGVVTAFIGAPVLIWLISTKGGARPVSAGIRAQRGHLVVRAGRVPVSGRIHLRTLLTCAGLVVMTAVVTAAALMLGTVVHSPGQVVAALTGEAPASVELFVVQWRLPRALAAAVFGAMLGLAGAIFQSLTRNPLGSPDIIGFTAGSSTGGVAVVAYVGSSFTLVAGGALAGGLAVAALVLLLSRGGGVAGFRLVIVGIGLSAMLVSLETWFLLTADLEIAQAAALWGVGTLNGTSFEYTGPVMALGLLATLAAGALLDRRLSLFDLGADVSASLGVPVARTRLVALLAGVVLVAIVTAAAGPISFVALAAPHVGRRIAASTGVSLAPAACAGALILASADLAAQHAIPGRSLPVGVATVAVGGVYLVSLLIRENRKGTL</sequence>
<feature type="transmembrane region" description="Helical" evidence="8">
    <location>
        <begin position="111"/>
        <end position="132"/>
    </location>
</feature>
<dbReference type="GO" id="GO:0033214">
    <property type="term" value="P:siderophore-iron import into cell"/>
    <property type="evidence" value="ECO:0007669"/>
    <property type="project" value="TreeGrafter"/>
</dbReference>
<feature type="transmembrane region" description="Helical" evidence="8">
    <location>
        <begin position="299"/>
        <end position="320"/>
    </location>
</feature>
<feature type="transmembrane region" description="Helical" evidence="8">
    <location>
        <begin position="645"/>
        <end position="667"/>
    </location>
</feature>
<dbReference type="Gene3D" id="1.10.3470.10">
    <property type="entry name" value="ABC transporter involved in vitamin B12 uptake, BtuC"/>
    <property type="match status" value="2"/>
</dbReference>
<dbReference type="GO" id="GO:0022857">
    <property type="term" value="F:transmembrane transporter activity"/>
    <property type="evidence" value="ECO:0007669"/>
    <property type="project" value="InterPro"/>
</dbReference>
<feature type="transmembrane region" description="Helical" evidence="8">
    <location>
        <begin position="438"/>
        <end position="455"/>
    </location>
</feature>
<feature type="transmembrane region" description="Helical" evidence="8">
    <location>
        <begin position="82"/>
        <end position="99"/>
    </location>
</feature>
<evidence type="ECO:0000256" key="6">
    <source>
        <dbReference type="ARBA" id="ARBA00022989"/>
    </source>
</evidence>
<evidence type="ECO:0000313" key="10">
    <source>
        <dbReference type="Proteomes" id="UP000269198"/>
    </source>
</evidence>
<evidence type="ECO:0000256" key="5">
    <source>
        <dbReference type="ARBA" id="ARBA00022692"/>
    </source>
</evidence>
<feature type="transmembrane region" description="Helical" evidence="8">
    <location>
        <begin position="517"/>
        <end position="535"/>
    </location>
</feature>